<dbReference type="Proteomes" id="UP000242180">
    <property type="component" value="Unassembled WGS sequence"/>
</dbReference>
<proteinExistence type="predicted"/>
<evidence type="ECO:0000313" key="20">
    <source>
        <dbReference type="EMBL" id="ORZ03485.1"/>
    </source>
</evidence>
<dbReference type="Pfam" id="PF08447">
    <property type="entry name" value="PAS_3"/>
    <property type="match status" value="1"/>
</dbReference>
<evidence type="ECO:0000256" key="2">
    <source>
        <dbReference type="ARBA" id="ARBA00022606"/>
    </source>
</evidence>
<dbReference type="OrthoDB" id="447251at2759"/>
<reference evidence="20 21" key="1">
    <citation type="submission" date="2016-07" db="EMBL/GenBank/DDBJ databases">
        <title>Pervasive Adenine N6-methylation of Active Genes in Fungi.</title>
        <authorList>
            <consortium name="DOE Joint Genome Institute"/>
            <person name="Mondo S.J."/>
            <person name="Dannebaum R.O."/>
            <person name="Kuo R.C."/>
            <person name="Labutti K."/>
            <person name="Haridas S."/>
            <person name="Kuo A."/>
            <person name="Salamov A."/>
            <person name="Ahrendt S.R."/>
            <person name="Lipzen A."/>
            <person name="Sullivan W."/>
            <person name="Andreopoulos W.B."/>
            <person name="Clum A."/>
            <person name="Lindquist E."/>
            <person name="Daum C."/>
            <person name="Ramamoorthy G.K."/>
            <person name="Gryganskyi A."/>
            <person name="Culley D."/>
            <person name="Magnuson J.K."/>
            <person name="James T.Y."/>
            <person name="O'Malley M.A."/>
            <person name="Stajich J.E."/>
            <person name="Spatafora J.W."/>
            <person name="Visel A."/>
            <person name="Grigoriev I.V."/>
        </authorList>
    </citation>
    <scope>NUCLEOTIDE SEQUENCE [LARGE SCALE GENOMIC DNA]</scope>
    <source>
        <strain evidence="20 21">NRRL 2496</strain>
    </source>
</reference>
<dbReference type="NCBIfam" id="TIGR00229">
    <property type="entry name" value="sensory_box"/>
    <property type="match status" value="1"/>
</dbReference>
<comment type="caution">
    <text evidence="20">The sequence shown here is derived from an EMBL/GenBank/DDBJ whole genome shotgun (WGS) entry which is preliminary data.</text>
</comment>
<gene>
    <name evidence="20" type="ORF">BCR43DRAFT_431439</name>
</gene>
<dbReference type="PROSITE" id="PS00344">
    <property type="entry name" value="GATA_ZN_FINGER_1"/>
    <property type="match status" value="1"/>
</dbReference>
<evidence type="ECO:0000256" key="8">
    <source>
        <dbReference type="ARBA" id="ARBA00022833"/>
    </source>
</evidence>
<dbReference type="GO" id="GO:0008270">
    <property type="term" value="F:zinc ion binding"/>
    <property type="evidence" value="ECO:0007669"/>
    <property type="project" value="UniProtKB-KW"/>
</dbReference>
<keyword evidence="21" id="KW-1185">Reference proteome</keyword>
<dbReference type="CDD" id="cd00130">
    <property type="entry name" value="PAS"/>
    <property type="match status" value="2"/>
</dbReference>
<dbReference type="SUPFAM" id="SSF55785">
    <property type="entry name" value="PYP-like sensor domain (PAS domain)"/>
    <property type="match status" value="3"/>
</dbReference>
<dbReference type="InterPro" id="IPR000700">
    <property type="entry name" value="PAS-assoc_C"/>
</dbReference>
<dbReference type="SMART" id="SM00401">
    <property type="entry name" value="ZnF_GATA"/>
    <property type="match status" value="1"/>
</dbReference>
<keyword evidence="5" id="KW-0479">Metal-binding</keyword>
<dbReference type="PROSITE" id="PS50112">
    <property type="entry name" value="PAS"/>
    <property type="match status" value="1"/>
</dbReference>
<evidence type="ECO:0000256" key="4">
    <source>
        <dbReference type="ARBA" id="ARBA00022643"/>
    </source>
</evidence>
<protein>
    <submittedName>
        <fullName evidence="20">Putative blue-light photoreceptor PCMADA1</fullName>
    </submittedName>
</protein>
<keyword evidence="10" id="KW-0805">Transcription regulation</keyword>
<evidence type="ECO:0000256" key="13">
    <source>
        <dbReference type="ARBA" id="ARBA00023163"/>
    </source>
</evidence>
<evidence type="ECO:0000256" key="16">
    <source>
        <dbReference type="SAM" id="MobiDB-lite"/>
    </source>
</evidence>
<dbReference type="AlphaFoldDB" id="A0A1X2HV62"/>
<evidence type="ECO:0000259" key="17">
    <source>
        <dbReference type="PROSITE" id="PS50112"/>
    </source>
</evidence>
<keyword evidence="9" id="KW-0157">Chromophore</keyword>
<evidence type="ECO:0000256" key="1">
    <source>
        <dbReference type="ARBA" id="ARBA00022543"/>
    </source>
</evidence>
<evidence type="ECO:0000256" key="12">
    <source>
        <dbReference type="ARBA" id="ARBA00023159"/>
    </source>
</evidence>
<dbReference type="PROSITE" id="PS50114">
    <property type="entry name" value="GATA_ZN_FINGER_2"/>
    <property type="match status" value="1"/>
</dbReference>
<dbReference type="GO" id="GO:0005634">
    <property type="term" value="C:nucleus"/>
    <property type="evidence" value="ECO:0007669"/>
    <property type="project" value="TreeGrafter"/>
</dbReference>
<evidence type="ECO:0000259" key="19">
    <source>
        <dbReference type="PROSITE" id="PS50114"/>
    </source>
</evidence>
<keyword evidence="3" id="KW-0285">Flavoprotein</keyword>
<evidence type="ECO:0000256" key="14">
    <source>
        <dbReference type="ARBA" id="ARBA00023170"/>
    </source>
</evidence>
<feature type="domain" description="PAS" evidence="17">
    <location>
        <begin position="242"/>
        <end position="312"/>
    </location>
</feature>
<dbReference type="InterPro" id="IPR000014">
    <property type="entry name" value="PAS"/>
</dbReference>
<keyword evidence="2" id="KW-0716">Sensory transduction</keyword>
<dbReference type="FunFam" id="3.30.450.20:FF:000064">
    <property type="entry name" value="Vivid PAS protein VVD"/>
    <property type="match status" value="1"/>
</dbReference>
<dbReference type="PROSITE" id="PS50113">
    <property type="entry name" value="PAC"/>
    <property type="match status" value="1"/>
</dbReference>
<evidence type="ECO:0000256" key="11">
    <source>
        <dbReference type="ARBA" id="ARBA00023125"/>
    </source>
</evidence>
<dbReference type="SUPFAM" id="SSF57716">
    <property type="entry name" value="Glucocorticoid receptor-like (DNA-binding domain)"/>
    <property type="match status" value="1"/>
</dbReference>
<dbReference type="OMA" id="ESHGAWH"/>
<dbReference type="Pfam" id="PF00320">
    <property type="entry name" value="GATA"/>
    <property type="match status" value="1"/>
</dbReference>
<dbReference type="InterPro" id="IPR035965">
    <property type="entry name" value="PAS-like_dom_sf"/>
</dbReference>
<keyword evidence="13" id="KW-0804">Transcription</keyword>
<feature type="region of interest" description="Disordered" evidence="16">
    <location>
        <begin position="530"/>
        <end position="554"/>
    </location>
</feature>
<dbReference type="GO" id="GO:0006355">
    <property type="term" value="P:regulation of DNA-templated transcription"/>
    <property type="evidence" value="ECO:0007669"/>
    <property type="project" value="InterPro"/>
</dbReference>
<evidence type="ECO:0000256" key="10">
    <source>
        <dbReference type="ARBA" id="ARBA00023015"/>
    </source>
</evidence>
<keyword evidence="7 15" id="KW-0863">Zinc-finger</keyword>
<dbReference type="SMART" id="SM00086">
    <property type="entry name" value="PAC"/>
    <property type="match status" value="2"/>
</dbReference>
<keyword evidence="14 20" id="KW-0675">Receptor</keyword>
<dbReference type="PANTHER" id="PTHR47429">
    <property type="entry name" value="PROTEIN TWIN LOV 1"/>
    <property type="match status" value="1"/>
</dbReference>
<evidence type="ECO:0000256" key="3">
    <source>
        <dbReference type="ARBA" id="ARBA00022630"/>
    </source>
</evidence>
<keyword evidence="6" id="KW-0677">Repeat</keyword>
<evidence type="ECO:0000256" key="6">
    <source>
        <dbReference type="ARBA" id="ARBA00022737"/>
    </source>
</evidence>
<evidence type="ECO:0000256" key="7">
    <source>
        <dbReference type="ARBA" id="ARBA00022771"/>
    </source>
</evidence>
<dbReference type="SMART" id="SM00091">
    <property type="entry name" value="PAS"/>
    <property type="match status" value="3"/>
</dbReference>
<dbReference type="GO" id="GO:0043565">
    <property type="term" value="F:sequence-specific DNA binding"/>
    <property type="evidence" value="ECO:0007669"/>
    <property type="project" value="InterPro"/>
</dbReference>
<dbReference type="GO" id="GO:0009881">
    <property type="term" value="F:photoreceptor activity"/>
    <property type="evidence" value="ECO:0007669"/>
    <property type="project" value="UniProtKB-KW"/>
</dbReference>
<evidence type="ECO:0000256" key="5">
    <source>
        <dbReference type="ARBA" id="ARBA00022723"/>
    </source>
</evidence>
<evidence type="ECO:0000256" key="15">
    <source>
        <dbReference type="PROSITE-ProRule" id="PRU00094"/>
    </source>
</evidence>
<keyword evidence="4" id="KW-0288">FMN</keyword>
<dbReference type="InterPro" id="IPR013655">
    <property type="entry name" value="PAS_fold_3"/>
</dbReference>
<keyword evidence="8" id="KW-0862">Zinc</keyword>
<dbReference type="Gene3D" id="3.30.450.20">
    <property type="entry name" value="PAS domain"/>
    <property type="match status" value="3"/>
</dbReference>
<keyword evidence="12" id="KW-0010">Activator</keyword>
<dbReference type="InterPro" id="IPR013088">
    <property type="entry name" value="Znf_NHR/GATA"/>
</dbReference>
<dbReference type="InterPro" id="IPR001610">
    <property type="entry name" value="PAC"/>
</dbReference>
<accession>A0A1X2HV62</accession>
<evidence type="ECO:0000256" key="9">
    <source>
        <dbReference type="ARBA" id="ARBA00022991"/>
    </source>
</evidence>
<dbReference type="Gene3D" id="3.30.50.10">
    <property type="entry name" value="Erythroid Transcription Factor GATA-1, subunit A"/>
    <property type="match status" value="1"/>
</dbReference>
<keyword evidence="11" id="KW-0238">DNA-binding</keyword>
<dbReference type="Pfam" id="PF13426">
    <property type="entry name" value="PAS_9"/>
    <property type="match status" value="1"/>
</dbReference>
<organism evidence="20 21">
    <name type="scientific">Syncephalastrum racemosum</name>
    <name type="common">Filamentous fungus</name>
    <dbReference type="NCBI Taxonomy" id="13706"/>
    <lineage>
        <taxon>Eukaryota</taxon>
        <taxon>Fungi</taxon>
        <taxon>Fungi incertae sedis</taxon>
        <taxon>Mucoromycota</taxon>
        <taxon>Mucoromycotina</taxon>
        <taxon>Mucoromycetes</taxon>
        <taxon>Mucorales</taxon>
        <taxon>Syncephalastraceae</taxon>
        <taxon>Syncephalastrum</taxon>
    </lineage>
</organism>
<keyword evidence="1" id="KW-0600">Photoreceptor protein</keyword>
<name>A0A1X2HV62_SYNRA</name>
<sequence>MTDEAIESLPPGKEAPLTGVYSSSGFDMISVLSRLVNRPNPQINLGPIDMSCSFLVTDARQYDCPIVYCSPNFETLTGYRSGEILNRNCRFLQAPDGQVTEGSRRQHTDNQAVFHLKSYMMQNKEHQASIINYRKGGQPFVNLVTVIPISDDQGDTAFFVGLQVDLVEQPNAILERMKDGTYMVNYQQMNIPPYIPGGNVIADPVDEYFRELPATDAPASLLYKSEILSLVACSGDNEQQLQQEWNKLLLDQTRDFIHVLSLKGFFLYCSRSCSRVLEHDPEELIGHSLSSICHPSDIVPVMREIKEAASHPDKVISLFFRIRRKYSGYMWIECQGKLHVDHSKGRKCLIMAGRERPVYRLPLKDVANANRAAGGYASIDYWAKLSLDGLYLRVSKLSQDVINYDADELEHTSIYRYAGDDHIPSISRALASVRLGEIVNLNHTMRNSRGQYVDVITTFYPGDVAHGIGRPSFAIVQTRLANTVDPSLSMTAQGDENMFAEVETVRGTSWQYELHQLQMANQRLREQIEELEGKDKKKRKTSKKSPSSESPLQVKLCAQCQCTDSPEWRKGPNGPKELCNACGLRYAKLQKDAPPL</sequence>
<feature type="domain" description="PAC" evidence="18">
    <location>
        <begin position="124"/>
        <end position="178"/>
    </location>
</feature>
<evidence type="ECO:0000259" key="18">
    <source>
        <dbReference type="PROSITE" id="PS50113"/>
    </source>
</evidence>
<dbReference type="STRING" id="13706.A0A1X2HV62"/>
<dbReference type="InterPro" id="IPR000679">
    <property type="entry name" value="Znf_GATA"/>
</dbReference>
<dbReference type="CDD" id="cd00202">
    <property type="entry name" value="ZnF_GATA"/>
    <property type="match status" value="1"/>
</dbReference>
<dbReference type="EMBL" id="MCGN01000001">
    <property type="protein sequence ID" value="ORZ03485.1"/>
    <property type="molecule type" value="Genomic_DNA"/>
</dbReference>
<dbReference type="InParanoid" id="A0A1X2HV62"/>
<feature type="domain" description="GATA-type" evidence="19">
    <location>
        <begin position="557"/>
        <end position="596"/>
    </location>
</feature>
<dbReference type="PANTHER" id="PTHR47429:SF7">
    <property type="entry name" value="GATA-FACTOR"/>
    <property type="match status" value="1"/>
</dbReference>
<evidence type="ECO:0000313" key="21">
    <source>
        <dbReference type="Proteomes" id="UP000242180"/>
    </source>
</evidence>